<gene>
    <name evidence="3" type="ORF">AHLFYP4_00634</name>
</gene>
<dbReference type="GO" id="GO:0046872">
    <property type="term" value="F:metal ion binding"/>
    <property type="evidence" value="ECO:0007669"/>
    <property type="project" value="UniProtKB-KW"/>
</dbReference>
<dbReference type="CDD" id="cd02221">
    <property type="entry name" value="cupin_TM1287-like"/>
    <property type="match status" value="1"/>
</dbReference>
<dbReference type="InterPro" id="IPR011051">
    <property type="entry name" value="RmlC_Cupin_sf"/>
</dbReference>
<dbReference type="PANTHER" id="PTHR35848">
    <property type="entry name" value="OXALATE-BINDING PROTEIN"/>
    <property type="match status" value="1"/>
</dbReference>
<dbReference type="PANTHER" id="PTHR35848:SF6">
    <property type="entry name" value="CUPIN TYPE-2 DOMAIN-CONTAINING PROTEIN"/>
    <property type="match status" value="1"/>
</dbReference>
<dbReference type="InterPro" id="IPR014710">
    <property type="entry name" value="RmlC-like_jellyroll"/>
</dbReference>
<dbReference type="AlphaFoldDB" id="A0A6N2RZ51"/>
<evidence type="ECO:0000256" key="1">
    <source>
        <dbReference type="ARBA" id="ARBA00022723"/>
    </source>
</evidence>
<feature type="domain" description="Cupin type-2" evidence="2">
    <location>
        <begin position="44"/>
        <end position="110"/>
    </location>
</feature>
<evidence type="ECO:0000313" key="3">
    <source>
        <dbReference type="EMBL" id="VYS84995.1"/>
    </source>
</evidence>
<dbReference type="RefSeq" id="WP_009265616.1">
    <property type="nucleotide sequence ID" value="NZ_CACRSX010000014.1"/>
</dbReference>
<dbReference type="EMBL" id="CACRSX010000014">
    <property type="protein sequence ID" value="VYS84995.1"/>
    <property type="molecule type" value="Genomic_DNA"/>
</dbReference>
<organism evidence="3">
    <name type="scientific">Anaerostipes hadrus</name>
    <dbReference type="NCBI Taxonomy" id="649756"/>
    <lineage>
        <taxon>Bacteria</taxon>
        <taxon>Bacillati</taxon>
        <taxon>Bacillota</taxon>
        <taxon>Clostridia</taxon>
        <taxon>Lachnospirales</taxon>
        <taxon>Lachnospiraceae</taxon>
        <taxon>Anaerostipes</taxon>
    </lineage>
</organism>
<dbReference type="Pfam" id="PF07883">
    <property type="entry name" value="Cupin_2"/>
    <property type="match status" value="1"/>
</dbReference>
<keyword evidence="1" id="KW-0479">Metal-binding</keyword>
<dbReference type="Gene3D" id="2.60.120.10">
    <property type="entry name" value="Jelly Rolls"/>
    <property type="match status" value="1"/>
</dbReference>
<evidence type="ECO:0000259" key="2">
    <source>
        <dbReference type="Pfam" id="PF07883"/>
    </source>
</evidence>
<dbReference type="InterPro" id="IPR051610">
    <property type="entry name" value="GPI/OXD"/>
</dbReference>
<proteinExistence type="predicted"/>
<protein>
    <submittedName>
        <fullName evidence="3">Cupin domain protein</fullName>
    </submittedName>
</protein>
<dbReference type="SUPFAM" id="SSF51182">
    <property type="entry name" value="RmlC-like cupins"/>
    <property type="match status" value="1"/>
</dbReference>
<reference evidence="3" key="1">
    <citation type="submission" date="2019-11" db="EMBL/GenBank/DDBJ databases">
        <authorList>
            <person name="Feng L."/>
        </authorList>
    </citation>
    <scope>NUCLEOTIDE SEQUENCE</scope>
    <source>
        <strain evidence="3">AhadrusLFYP4</strain>
    </source>
</reference>
<accession>A0A6N2RZ51</accession>
<name>A0A6N2RZ51_ANAHA</name>
<dbReference type="InterPro" id="IPR013096">
    <property type="entry name" value="Cupin_2"/>
</dbReference>
<sequence length="116" mass="12772">MFLKNEDVKIGTIPDANGSDNPLKKMEFLTEKEMKDSSRLFGKVIVPPGSALAYHTHECEGEAYHILQGKGLYNDNGTKYEVHPGDTTFTCDGAGHAIENIGDEDLVFMALILLDK</sequence>